<gene>
    <name evidence="2" type="ORF">PLEPLA_LOCUS21444</name>
</gene>
<evidence type="ECO:0000256" key="1">
    <source>
        <dbReference type="SAM" id="MobiDB-lite"/>
    </source>
</evidence>
<reference evidence="2" key="1">
    <citation type="submission" date="2020-03" db="EMBL/GenBank/DDBJ databases">
        <authorList>
            <person name="Weist P."/>
        </authorList>
    </citation>
    <scope>NUCLEOTIDE SEQUENCE</scope>
</reference>
<comment type="caution">
    <text evidence="2">The sequence shown here is derived from an EMBL/GenBank/DDBJ whole genome shotgun (WGS) entry which is preliminary data.</text>
</comment>
<organism evidence="2 3">
    <name type="scientific">Pleuronectes platessa</name>
    <name type="common">European plaice</name>
    <dbReference type="NCBI Taxonomy" id="8262"/>
    <lineage>
        <taxon>Eukaryota</taxon>
        <taxon>Metazoa</taxon>
        <taxon>Chordata</taxon>
        <taxon>Craniata</taxon>
        <taxon>Vertebrata</taxon>
        <taxon>Euteleostomi</taxon>
        <taxon>Actinopterygii</taxon>
        <taxon>Neopterygii</taxon>
        <taxon>Teleostei</taxon>
        <taxon>Neoteleostei</taxon>
        <taxon>Acanthomorphata</taxon>
        <taxon>Carangaria</taxon>
        <taxon>Pleuronectiformes</taxon>
        <taxon>Pleuronectoidei</taxon>
        <taxon>Pleuronectidae</taxon>
        <taxon>Pleuronectes</taxon>
    </lineage>
</organism>
<evidence type="ECO:0000313" key="3">
    <source>
        <dbReference type="Proteomes" id="UP001153269"/>
    </source>
</evidence>
<feature type="compositionally biased region" description="Basic and acidic residues" evidence="1">
    <location>
        <begin position="1"/>
        <end position="11"/>
    </location>
</feature>
<dbReference type="AlphaFoldDB" id="A0A9N7YQV5"/>
<feature type="compositionally biased region" description="Basic and acidic residues" evidence="1">
    <location>
        <begin position="32"/>
        <end position="54"/>
    </location>
</feature>
<feature type="compositionally biased region" description="Basic and acidic residues" evidence="1">
    <location>
        <begin position="61"/>
        <end position="89"/>
    </location>
</feature>
<dbReference type="EMBL" id="CADEAL010001557">
    <property type="protein sequence ID" value="CAB1433354.1"/>
    <property type="molecule type" value="Genomic_DNA"/>
</dbReference>
<name>A0A9N7YQV5_PLEPL</name>
<dbReference type="Proteomes" id="UP001153269">
    <property type="component" value="Unassembled WGS sequence"/>
</dbReference>
<proteinExistence type="predicted"/>
<protein>
    <submittedName>
        <fullName evidence="2">Uncharacterized protein</fullName>
    </submittedName>
</protein>
<keyword evidence="3" id="KW-1185">Reference proteome</keyword>
<feature type="region of interest" description="Disordered" evidence="1">
    <location>
        <begin position="1"/>
        <end position="105"/>
    </location>
</feature>
<accession>A0A9N7YQV5</accession>
<sequence length="133" mass="14889">MTPTDDGHEVRGILPSYAQCSPARPGSILRSAETERRREAEDGFYKKKKNQEPGRRRRRERERAGKPSRAEPSRAEPKDKKLLGLERRFPQVMRVHRKKEQGGEGGGQLELVLALPVSTEAATDQGSCVINGL</sequence>
<evidence type="ECO:0000313" key="2">
    <source>
        <dbReference type="EMBL" id="CAB1433354.1"/>
    </source>
</evidence>